<gene>
    <name evidence="1" type="ORF">BKK47_07375</name>
</gene>
<sequence length="355" mass="41766">MANKVRYFFIVFLSIFIFRVKGHTTKPDYQNEEETVLEFKRIINTLGQLRGYSNMDRIKFSVTEKQSYPVEKDLFERKTRKSSPFYQDTKHNETSQFAVCPECNNPVQVIGLYKSLNHTEKPFAKHCGKPVPGIGCYNNTNYEYCPYRAKRKHYTKESRKGSLDEVAIEIIRRMVLYFDKIIYLLQSQIGFFISPTLAEQMLRDFFNAKAYLYHGATLRNMPLILAYFSLNTSIVGRKVFSDELTRYINRTDNLYIDEHSQIRSNQYSNAGFYFLEHKTHLNEHHLSESIVFKITQGSFNDGEDIYEKKLDFDNNHIENLLNYILENISEYHKQKNATLLEIAQSVASDYGFKFT</sequence>
<name>A0A1V3IFR3_9PAST</name>
<dbReference type="EMBL" id="MLHG01000044">
    <property type="protein sequence ID" value="OOF39182.1"/>
    <property type="molecule type" value="Genomic_DNA"/>
</dbReference>
<evidence type="ECO:0000313" key="2">
    <source>
        <dbReference type="Proteomes" id="UP000189426"/>
    </source>
</evidence>
<dbReference type="AlphaFoldDB" id="A0A1V3IFR3"/>
<proteinExistence type="predicted"/>
<dbReference type="Proteomes" id="UP000189426">
    <property type="component" value="Unassembled WGS sequence"/>
</dbReference>
<organism evidence="1 2">
    <name type="scientific">Rodentibacter mrazii</name>
    <dbReference type="NCBI Taxonomy" id="1908257"/>
    <lineage>
        <taxon>Bacteria</taxon>
        <taxon>Pseudomonadati</taxon>
        <taxon>Pseudomonadota</taxon>
        <taxon>Gammaproteobacteria</taxon>
        <taxon>Pasteurellales</taxon>
        <taxon>Pasteurellaceae</taxon>
        <taxon>Rodentibacter</taxon>
    </lineage>
</organism>
<comment type="caution">
    <text evidence="1">The sequence shown here is derived from an EMBL/GenBank/DDBJ whole genome shotgun (WGS) entry which is preliminary data.</text>
</comment>
<accession>A0A1V3IFR3</accession>
<protein>
    <submittedName>
        <fullName evidence="1">Uncharacterized protein</fullName>
    </submittedName>
</protein>
<dbReference type="STRING" id="1908257.BKK47_07375"/>
<reference evidence="1 2" key="1">
    <citation type="submission" date="2016-10" db="EMBL/GenBank/DDBJ databases">
        <title>Rodentibacter gen. nov. and new species.</title>
        <authorList>
            <person name="Christensen H."/>
        </authorList>
    </citation>
    <scope>NUCLEOTIDE SEQUENCE [LARGE SCALE GENOMIC DNA]</scope>
    <source>
        <strain evidence="1 2">Ppn418</strain>
    </source>
</reference>
<keyword evidence="2" id="KW-1185">Reference proteome</keyword>
<evidence type="ECO:0000313" key="1">
    <source>
        <dbReference type="EMBL" id="OOF39182.1"/>
    </source>
</evidence>